<proteinExistence type="predicted"/>
<keyword evidence="1" id="KW-0812">Transmembrane</keyword>
<feature type="transmembrane region" description="Helical" evidence="1">
    <location>
        <begin position="7"/>
        <end position="25"/>
    </location>
</feature>
<feature type="transmembrane region" description="Helical" evidence="1">
    <location>
        <begin position="31"/>
        <end position="47"/>
    </location>
</feature>
<evidence type="ECO:0000313" key="5">
    <source>
        <dbReference type="Proteomes" id="UP000655550"/>
    </source>
</evidence>
<comment type="caution">
    <text evidence="3">The sequence shown here is derived from an EMBL/GenBank/DDBJ whole genome shotgun (WGS) entry which is preliminary data.</text>
</comment>
<reference evidence="2" key="5">
    <citation type="submission" date="2024-05" db="EMBL/GenBank/DDBJ databases">
        <authorList>
            <person name="Sun Q."/>
            <person name="Sedlacek I."/>
        </authorList>
    </citation>
    <scope>NUCLEOTIDE SEQUENCE</scope>
    <source>
        <strain evidence="2">CCM 8778</strain>
    </source>
</reference>
<dbReference type="EMBL" id="BMDE01000005">
    <property type="protein sequence ID" value="GGH94107.1"/>
    <property type="molecule type" value="Genomic_DNA"/>
</dbReference>
<sequence length="95" mass="10373">MWDDGRLLLALGLFASGLYLLVNLLFCPFSALQLGLAVACLLAAYWVKPRRRSLGEVADWLDVLDLLIELPVRAVLGLLRGVARLLRGDVGGLDL</sequence>
<organism evidence="3 4">
    <name type="scientific">Pseudomonas fluvialis</name>
    <dbReference type="NCBI Taxonomy" id="1793966"/>
    <lineage>
        <taxon>Bacteria</taxon>
        <taxon>Pseudomonadati</taxon>
        <taxon>Pseudomonadota</taxon>
        <taxon>Gammaproteobacteria</taxon>
        <taxon>Pseudomonadales</taxon>
        <taxon>Pseudomonadaceae</taxon>
        <taxon>Pseudomonas</taxon>
    </lineage>
</organism>
<dbReference type="Proteomes" id="UP000655550">
    <property type="component" value="Unassembled WGS sequence"/>
</dbReference>
<dbReference type="AlphaFoldDB" id="A0A2I0CRK1"/>
<gene>
    <name evidence="3" type="ORF">CW360_06385</name>
    <name evidence="2" type="ORF">GCM10007363_20280</name>
</gene>
<dbReference type="EMBL" id="PIYS01000008">
    <property type="protein sequence ID" value="PKF71797.1"/>
    <property type="molecule type" value="Genomic_DNA"/>
</dbReference>
<evidence type="ECO:0000313" key="4">
    <source>
        <dbReference type="Proteomes" id="UP000242861"/>
    </source>
</evidence>
<protein>
    <submittedName>
        <fullName evidence="3">Uncharacterized protein</fullName>
    </submittedName>
</protein>
<evidence type="ECO:0000313" key="3">
    <source>
        <dbReference type="EMBL" id="PKF71797.1"/>
    </source>
</evidence>
<reference evidence="4" key="2">
    <citation type="submission" date="2017-12" db="EMBL/GenBank/DDBJ databases">
        <authorList>
            <person name="Yu X.-Y."/>
        </authorList>
    </citation>
    <scope>NUCLEOTIDE SEQUENCE [LARGE SCALE GENOMIC DNA]</scope>
    <source>
        <strain evidence="4">ZYSR67-Z</strain>
    </source>
</reference>
<name>A0A2I0CRK1_9PSED</name>
<keyword evidence="1" id="KW-1133">Transmembrane helix</keyword>
<evidence type="ECO:0000313" key="2">
    <source>
        <dbReference type="EMBL" id="GGH94107.1"/>
    </source>
</evidence>
<keyword evidence="1" id="KW-0472">Membrane</keyword>
<reference evidence="2" key="1">
    <citation type="journal article" date="2014" name="Int. J. Syst. Evol. Microbiol.">
        <title>Complete genome of a new Firmicutes species belonging to the dominant human colonic microbiota ('Ruminococcus bicirculans') reveals two chromosomes and a selective capacity to utilize plant glucans.</title>
        <authorList>
            <consortium name="NISC Comparative Sequencing Program"/>
            <person name="Wegmann U."/>
            <person name="Louis P."/>
            <person name="Goesmann A."/>
            <person name="Henrissat B."/>
            <person name="Duncan S.H."/>
            <person name="Flint H.J."/>
        </authorList>
    </citation>
    <scope>NUCLEOTIDE SEQUENCE</scope>
    <source>
        <strain evidence="2">CCM 8778</strain>
    </source>
</reference>
<dbReference type="Proteomes" id="UP000242861">
    <property type="component" value="Unassembled WGS sequence"/>
</dbReference>
<accession>A0A2I0CRK1</accession>
<evidence type="ECO:0000256" key="1">
    <source>
        <dbReference type="SAM" id="Phobius"/>
    </source>
</evidence>
<keyword evidence="5" id="KW-1185">Reference proteome</keyword>
<reference evidence="3" key="3">
    <citation type="submission" date="2017-12" db="EMBL/GenBank/DDBJ databases">
        <authorList>
            <person name="Hurst M.R.H."/>
        </authorList>
    </citation>
    <scope>NUCLEOTIDE SEQUENCE [LARGE SCALE GENOMIC DNA]</scope>
    <source>
        <strain evidence="3">ZYSR67-Z</strain>
    </source>
</reference>
<reference evidence="5" key="4">
    <citation type="journal article" date="2019" name="Int. J. Syst. Evol. Microbiol.">
        <title>The Global Catalogue of Microorganisms (GCM) 10K type strain sequencing project: providing services to taxonomists for standard genome sequencing and annotation.</title>
        <authorList>
            <consortium name="The Broad Institute Genomics Platform"/>
            <consortium name="The Broad Institute Genome Sequencing Center for Infectious Disease"/>
            <person name="Wu L."/>
            <person name="Ma J."/>
        </authorList>
    </citation>
    <scope>NUCLEOTIDE SEQUENCE [LARGE SCALE GENOMIC DNA]</scope>
    <source>
        <strain evidence="5">CCM 8778</strain>
    </source>
</reference>
<dbReference type="RefSeq" id="WP_093984594.1">
    <property type="nucleotide sequence ID" value="NZ_BMDE01000005.1"/>
</dbReference>